<evidence type="ECO:0008006" key="3">
    <source>
        <dbReference type="Google" id="ProtNLM"/>
    </source>
</evidence>
<dbReference type="KEGG" id="ggr:HKW67_11715"/>
<sequence length="203" mass="22623">MLLLLFGVSRVAWAQSRPEIDIRVAPTSYPPMVAIRGVLTEKPFDELLRSGFPARLHVRAEIWTIGRWFDDVIGRVEWDVVVRYDAIDRTYEVGRFVGGRLASLGSYVRFSDARAASELPYLPGLAAPPRGRKSYVAVQAELQTLDVSDLDELERWLRGEASPAVRGKRSPSTALTRGVRSLASRLLGGEVRRLEAKSPAVTY</sequence>
<proteinExistence type="predicted"/>
<reference evidence="1 2" key="1">
    <citation type="submission" date="2020-05" db="EMBL/GenBank/DDBJ databases">
        <title>Complete genome sequence of Gemmatimonas greenlandica TET16.</title>
        <authorList>
            <person name="Zeng Y."/>
        </authorList>
    </citation>
    <scope>NUCLEOTIDE SEQUENCE [LARGE SCALE GENOMIC DNA]</scope>
    <source>
        <strain evidence="1 2">TET16</strain>
    </source>
</reference>
<gene>
    <name evidence="1" type="ORF">HKW67_11715</name>
</gene>
<dbReference type="RefSeq" id="WP_171225558.1">
    <property type="nucleotide sequence ID" value="NZ_CP053085.1"/>
</dbReference>
<dbReference type="AlphaFoldDB" id="A0A6M4IM64"/>
<keyword evidence="2" id="KW-1185">Reference proteome</keyword>
<name>A0A6M4IM64_9BACT</name>
<protein>
    <recommendedName>
        <fullName evidence="3">DUF4390 domain-containing protein</fullName>
    </recommendedName>
</protein>
<organism evidence="1 2">
    <name type="scientific">Gemmatimonas groenlandica</name>
    <dbReference type="NCBI Taxonomy" id="2732249"/>
    <lineage>
        <taxon>Bacteria</taxon>
        <taxon>Pseudomonadati</taxon>
        <taxon>Gemmatimonadota</taxon>
        <taxon>Gemmatimonadia</taxon>
        <taxon>Gemmatimonadales</taxon>
        <taxon>Gemmatimonadaceae</taxon>
        <taxon>Gemmatimonas</taxon>
    </lineage>
</organism>
<accession>A0A6M4IM64</accession>
<evidence type="ECO:0000313" key="1">
    <source>
        <dbReference type="EMBL" id="QJR36124.1"/>
    </source>
</evidence>
<dbReference type="EMBL" id="CP053085">
    <property type="protein sequence ID" value="QJR36124.1"/>
    <property type="molecule type" value="Genomic_DNA"/>
</dbReference>
<evidence type="ECO:0000313" key="2">
    <source>
        <dbReference type="Proteomes" id="UP000500938"/>
    </source>
</evidence>
<dbReference type="Proteomes" id="UP000500938">
    <property type="component" value="Chromosome"/>
</dbReference>